<dbReference type="EMBL" id="ATLV01013200">
    <property type="status" value="NOT_ANNOTATED_CDS"/>
    <property type="molecule type" value="Genomic_DNA"/>
</dbReference>
<dbReference type="AlphaFoldDB" id="A0A084VHQ6"/>
<name>A0A084VHQ6_ANOSI</name>
<organism evidence="3">
    <name type="scientific">Anopheles sinensis</name>
    <name type="common">Mosquito</name>
    <dbReference type="NCBI Taxonomy" id="74873"/>
    <lineage>
        <taxon>Eukaryota</taxon>
        <taxon>Metazoa</taxon>
        <taxon>Ecdysozoa</taxon>
        <taxon>Arthropoda</taxon>
        <taxon>Hexapoda</taxon>
        <taxon>Insecta</taxon>
        <taxon>Pterygota</taxon>
        <taxon>Neoptera</taxon>
        <taxon>Endopterygota</taxon>
        <taxon>Diptera</taxon>
        <taxon>Nematocera</taxon>
        <taxon>Culicoidea</taxon>
        <taxon>Culicidae</taxon>
        <taxon>Anophelinae</taxon>
        <taxon>Anopheles</taxon>
    </lineage>
</organism>
<evidence type="ECO:0000256" key="1">
    <source>
        <dbReference type="SAM" id="MobiDB-lite"/>
    </source>
</evidence>
<keyword evidence="2" id="KW-0732">Signal</keyword>
<keyword evidence="5" id="KW-1185">Reference proteome</keyword>
<protein>
    <submittedName>
        <fullName evidence="3 4">RNA polymerase II largest subunit</fullName>
    </submittedName>
</protein>
<accession>A0A084VHQ6</accession>
<feature type="chain" id="PRO_5010759834" evidence="2">
    <location>
        <begin position="17"/>
        <end position="109"/>
    </location>
</feature>
<dbReference type="Proteomes" id="UP000030765">
    <property type="component" value="Unassembled WGS sequence"/>
</dbReference>
<gene>
    <name evidence="3" type="ORF">ZHAS_00004722</name>
</gene>
<sequence>MWSWLAGLAKAFNSQALTTVAGYAMVTCRPGRILASTNEPYDPKLHGCGAARKTRIYRGRSPQVIPPPAAPRSCSPKYSPGARSPSYYCWTGGRCLSVAAYFSIRSLSD</sequence>
<evidence type="ECO:0000313" key="4">
    <source>
        <dbReference type="EnsemblMetazoa" id="ASIC004722-PA"/>
    </source>
</evidence>
<evidence type="ECO:0000313" key="3">
    <source>
        <dbReference type="EMBL" id="KFB37500.1"/>
    </source>
</evidence>
<feature type="region of interest" description="Disordered" evidence="1">
    <location>
        <begin position="61"/>
        <end position="82"/>
    </location>
</feature>
<evidence type="ECO:0000313" key="5">
    <source>
        <dbReference type="Proteomes" id="UP000030765"/>
    </source>
</evidence>
<reference evidence="4" key="2">
    <citation type="submission" date="2020-05" db="UniProtKB">
        <authorList>
            <consortium name="EnsemblMetazoa"/>
        </authorList>
    </citation>
    <scope>IDENTIFICATION</scope>
</reference>
<dbReference type="VEuPathDB" id="VectorBase:ASIC004722"/>
<feature type="signal peptide" evidence="2">
    <location>
        <begin position="1"/>
        <end position="16"/>
    </location>
</feature>
<evidence type="ECO:0000256" key="2">
    <source>
        <dbReference type="SAM" id="SignalP"/>
    </source>
</evidence>
<dbReference type="EMBL" id="KE524843">
    <property type="protein sequence ID" value="KFB37500.1"/>
    <property type="molecule type" value="Genomic_DNA"/>
</dbReference>
<proteinExistence type="predicted"/>
<reference evidence="3 5" key="1">
    <citation type="journal article" date="2014" name="BMC Genomics">
        <title>Genome sequence of Anopheles sinensis provides insight into genetics basis of mosquito competence for malaria parasites.</title>
        <authorList>
            <person name="Zhou D."/>
            <person name="Zhang D."/>
            <person name="Ding G."/>
            <person name="Shi L."/>
            <person name="Hou Q."/>
            <person name="Ye Y."/>
            <person name="Xu Y."/>
            <person name="Zhou H."/>
            <person name="Xiong C."/>
            <person name="Li S."/>
            <person name="Yu J."/>
            <person name="Hong S."/>
            <person name="Yu X."/>
            <person name="Zou P."/>
            <person name="Chen C."/>
            <person name="Chang X."/>
            <person name="Wang W."/>
            <person name="Lv Y."/>
            <person name="Sun Y."/>
            <person name="Ma L."/>
            <person name="Shen B."/>
            <person name="Zhu C."/>
        </authorList>
    </citation>
    <scope>NUCLEOTIDE SEQUENCE [LARGE SCALE GENOMIC DNA]</scope>
</reference>
<dbReference type="EnsemblMetazoa" id="ASIC004722-RA">
    <property type="protein sequence ID" value="ASIC004722-PA"/>
    <property type="gene ID" value="ASIC004722"/>
</dbReference>